<dbReference type="EMBL" id="OOFM01000003">
    <property type="protein sequence ID" value="SPL62591.1"/>
    <property type="molecule type" value="Genomic_DNA"/>
</dbReference>
<evidence type="ECO:0000313" key="2">
    <source>
        <dbReference type="Proteomes" id="UP000246073"/>
    </source>
</evidence>
<sequence>MISKPVMDLELVEAIQFATDRHAGRDCIAPKRFIAFH</sequence>
<dbReference type="Proteomes" id="UP000246073">
    <property type="component" value="Unassembled WGS sequence"/>
</dbReference>
<evidence type="ECO:0000313" key="1">
    <source>
        <dbReference type="EMBL" id="SPL62591.1"/>
    </source>
</evidence>
<proteinExistence type="predicted"/>
<dbReference type="AlphaFoldDB" id="A0A2P9HER6"/>
<gene>
    <name evidence="1" type="ORF">OHAE_5198</name>
</gene>
<name>A0A2P9HER6_9HYPH</name>
<accession>A0A2P9HER6</accession>
<organism evidence="1 2">
    <name type="scientific">Ochrobactrum soli</name>
    <dbReference type="NCBI Taxonomy" id="2448455"/>
    <lineage>
        <taxon>Bacteria</taxon>
        <taxon>Pseudomonadati</taxon>
        <taxon>Pseudomonadota</taxon>
        <taxon>Alphaproteobacteria</taxon>
        <taxon>Hyphomicrobiales</taxon>
        <taxon>Brucellaceae</taxon>
        <taxon>Brucella/Ochrobactrum group</taxon>
        <taxon>Ochrobactrum</taxon>
    </lineage>
</organism>
<reference evidence="2" key="1">
    <citation type="submission" date="2017-12" db="EMBL/GenBank/DDBJ databases">
        <authorList>
            <person name="Diaz M."/>
        </authorList>
    </citation>
    <scope>NUCLEOTIDE SEQUENCE [LARGE SCALE GENOMIC DNA]</scope>
    <source>
        <strain evidence="2">FI11154</strain>
    </source>
</reference>
<protein>
    <submittedName>
        <fullName evidence="1">Uncharacterized protein</fullName>
    </submittedName>
</protein>